<name>A0A0A9BJF1_ARUDO</name>
<protein>
    <submittedName>
        <fullName evidence="1">Uncharacterized protein</fullName>
    </submittedName>
</protein>
<reference evidence="1" key="1">
    <citation type="submission" date="2014-09" db="EMBL/GenBank/DDBJ databases">
        <authorList>
            <person name="Magalhaes I.L.F."/>
            <person name="Oliveira U."/>
            <person name="Santos F.R."/>
            <person name="Vidigal T.H.D.A."/>
            <person name="Brescovit A.D."/>
            <person name="Santos A.J."/>
        </authorList>
    </citation>
    <scope>NUCLEOTIDE SEQUENCE</scope>
    <source>
        <tissue evidence="1">Shoot tissue taken approximately 20 cm above the soil surface</tissue>
    </source>
</reference>
<reference evidence="1" key="2">
    <citation type="journal article" date="2015" name="Data Brief">
        <title>Shoot transcriptome of the giant reed, Arundo donax.</title>
        <authorList>
            <person name="Barrero R.A."/>
            <person name="Guerrero F.D."/>
            <person name="Moolhuijzen P."/>
            <person name="Goolsby J.A."/>
            <person name="Tidwell J."/>
            <person name="Bellgard S.E."/>
            <person name="Bellgard M.I."/>
        </authorList>
    </citation>
    <scope>NUCLEOTIDE SEQUENCE</scope>
    <source>
        <tissue evidence="1">Shoot tissue taken approximately 20 cm above the soil surface</tissue>
    </source>
</reference>
<evidence type="ECO:0000313" key="1">
    <source>
        <dbReference type="EMBL" id="JAD62278.1"/>
    </source>
</evidence>
<proteinExistence type="predicted"/>
<dbReference type="AlphaFoldDB" id="A0A0A9BJF1"/>
<accession>A0A0A9BJF1</accession>
<sequence length="48" mass="5501">MHNVHCTKTIACLKKNHYTSGTIPENQMFLRLARHISPICPTLIPITR</sequence>
<dbReference type="EMBL" id="GBRH01235617">
    <property type="protein sequence ID" value="JAD62278.1"/>
    <property type="molecule type" value="Transcribed_RNA"/>
</dbReference>
<organism evidence="1">
    <name type="scientific">Arundo donax</name>
    <name type="common">Giant reed</name>
    <name type="synonym">Donax arundinaceus</name>
    <dbReference type="NCBI Taxonomy" id="35708"/>
    <lineage>
        <taxon>Eukaryota</taxon>
        <taxon>Viridiplantae</taxon>
        <taxon>Streptophyta</taxon>
        <taxon>Embryophyta</taxon>
        <taxon>Tracheophyta</taxon>
        <taxon>Spermatophyta</taxon>
        <taxon>Magnoliopsida</taxon>
        <taxon>Liliopsida</taxon>
        <taxon>Poales</taxon>
        <taxon>Poaceae</taxon>
        <taxon>PACMAD clade</taxon>
        <taxon>Arundinoideae</taxon>
        <taxon>Arundineae</taxon>
        <taxon>Arundo</taxon>
    </lineage>
</organism>